<keyword evidence="8" id="KW-1185">Reference proteome</keyword>
<organism evidence="7 8">
    <name type="scientific">Aspergillus nanangensis</name>
    <dbReference type="NCBI Taxonomy" id="2582783"/>
    <lineage>
        <taxon>Eukaryota</taxon>
        <taxon>Fungi</taxon>
        <taxon>Dikarya</taxon>
        <taxon>Ascomycota</taxon>
        <taxon>Pezizomycotina</taxon>
        <taxon>Eurotiomycetes</taxon>
        <taxon>Eurotiomycetidae</taxon>
        <taxon>Eurotiales</taxon>
        <taxon>Aspergillaceae</taxon>
        <taxon>Aspergillus</taxon>
        <taxon>Aspergillus subgen. Circumdati</taxon>
    </lineage>
</organism>
<evidence type="ECO:0000256" key="4">
    <source>
        <dbReference type="ARBA" id="ARBA00023163"/>
    </source>
</evidence>
<keyword evidence="4" id="KW-0804">Transcription</keyword>
<dbReference type="InterPro" id="IPR050815">
    <property type="entry name" value="TF_fung"/>
</dbReference>
<gene>
    <name evidence="7" type="ORF">FE257_000210</name>
</gene>
<dbReference type="AlphaFoldDB" id="A0AAD4CYZ0"/>
<evidence type="ECO:0000313" key="7">
    <source>
        <dbReference type="EMBL" id="KAF9895306.1"/>
    </source>
</evidence>
<dbReference type="CDD" id="cd12148">
    <property type="entry name" value="fungal_TF_MHR"/>
    <property type="match status" value="1"/>
</dbReference>
<evidence type="ECO:0000259" key="6">
    <source>
        <dbReference type="SMART" id="SM00906"/>
    </source>
</evidence>
<keyword evidence="3" id="KW-0805">Transcription regulation</keyword>
<keyword evidence="2" id="KW-0479">Metal-binding</keyword>
<dbReference type="GO" id="GO:0008270">
    <property type="term" value="F:zinc ion binding"/>
    <property type="evidence" value="ECO:0007669"/>
    <property type="project" value="InterPro"/>
</dbReference>
<protein>
    <recommendedName>
        <fullName evidence="6">Xylanolytic transcriptional activator regulatory domain-containing protein</fullName>
    </recommendedName>
</protein>
<dbReference type="PANTHER" id="PTHR47338:SF5">
    <property type="entry name" value="ZN(II)2CYS6 TRANSCRIPTION FACTOR (EUROFUNG)"/>
    <property type="match status" value="1"/>
</dbReference>
<dbReference type="EMBL" id="VCAU01000001">
    <property type="protein sequence ID" value="KAF9895306.1"/>
    <property type="molecule type" value="Genomic_DNA"/>
</dbReference>
<evidence type="ECO:0000256" key="3">
    <source>
        <dbReference type="ARBA" id="ARBA00023015"/>
    </source>
</evidence>
<comment type="caution">
    <text evidence="7">The sequence shown here is derived from an EMBL/GenBank/DDBJ whole genome shotgun (WGS) entry which is preliminary data.</text>
</comment>
<evidence type="ECO:0000313" key="8">
    <source>
        <dbReference type="Proteomes" id="UP001194746"/>
    </source>
</evidence>
<keyword evidence="5" id="KW-0539">Nucleus</keyword>
<dbReference type="Proteomes" id="UP001194746">
    <property type="component" value="Unassembled WGS sequence"/>
</dbReference>
<evidence type="ECO:0000256" key="2">
    <source>
        <dbReference type="ARBA" id="ARBA00022723"/>
    </source>
</evidence>
<proteinExistence type="predicted"/>
<dbReference type="GO" id="GO:0000981">
    <property type="term" value="F:DNA-binding transcription factor activity, RNA polymerase II-specific"/>
    <property type="evidence" value="ECO:0007669"/>
    <property type="project" value="InterPro"/>
</dbReference>
<evidence type="ECO:0000256" key="5">
    <source>
        <dbReference type="ARBA" id="ARBA00023242"/>
    </source>
</evidence>
<reference evidence="7" key="1">
    <citation type="journal article" date="2019" name="Beilstein J. Org. Chem.">
        <title>Nanangenines: drimane sesquiterpenoids as the dominant metabolite cohort of a novel Australian fungus, Aspergillus nanangensis.</title>
        <authorList>
            <person name="Lacey H.J."/>
            <person name="Gilchrist C.L.M."/>
            <person name="Crombie A."/>
            <person name="Kalaitzis J.A."/>
            <person name="Vuong D."/>
            <person name="Rutledge P.J."/>
            <person name="Turner P."/>
            <person name="Pitt J.I."/>
            <person name="Lacey E."/>
            <person name="Chooi Y.H."/>
            <person name="Piggott A.M."/>
        </authorList>
    </citation>
    <scope>NUCLEOTIDE SEQUENCE</scope>
    <source>
        <strain evidence="7">MST-FP2251</strain>
    </source>
</reference>
<sequence length="481" mass="54027">MASPPESYVPFNTESQFQLSIPSPTIQTVPTFGGLDTLECLPASSLLPATEQLLTSLYFDHIQPIFPLFRKPVFYQQLITHGVPDMLLAAMFAISSRFIPPRRMDELFSAMSNPGDHFSHIAQQKLERRLKANYPITLIDVKVACLLALYEYTKSPSRQGWVLVGNAVRLALMAQLHQVDCLDSRASGSPGEMEEWRFVWWTIWRLDCTVNVTACTPFGIDRQMIGTNLVTTTVEDFTAGNVEAGVSIFPEMDPVKFWTSPAGPQLCDAGDGFNTHLFATSLLRAVSECQQRLNIKPSEDEIKRIAELDDILSSVHCILPDSFFHSRRQETEGVHSHRLRLETIVMLNTAQLIIHEPVNPLMMTMALPPDSRTVSLKSWQDSITFARAIADVLNGWPPNYFAVSDPIISCAIWHAYCGLTLYGMSGLKASTSGSTVEESLHILRTSLEKYTTYWPIARVLQDSLQIMQAWSWATVDIRKLR</sequence>
<dbReference type="GO" id="GO:0005634">
    <property type="term" value="C:nucleus"/>
    <property type="evidence" value="ECO:0007669"/>
    <property type="project" value="UniProtKB-SubCell"/>
</dbReference>
<evidence type="ECO:0000256" key="1">
    <source>
        <dbReference type="ARBA" id="ARBA00004123"/>
    </source>
</evidence>
<dbReference type="GO" id="GO:0006351">
    <property type="term" value="P:DNA-templated transcription"/>
    <property type="evidence" value="ECO:0007669"/>
    <property type="project" value="InterPro"/>
</dbReference>
<comment type="subcellular location">
    <subcellularLocation>
        <location evidence="1">Nucleus</location>
    </subcellularLocation>
</comment>
<accession>A0AAD4CYZ0</accession>
<dbReference type="Pfam" id="PF04082">
    <property type="entry name" value="Fungal_trans"/>
    <property type="match status" value="1"/>
</dbReference>
<name>A0AAD4CYZ0_ASPNN</name>
<dbReference type="SMART" id="SM00906">
    <property type="entry name" value="Fungal_trans"/>
    <property type="match status" value="1"/>
</dbReference>
<reference evidence="7" key="2">
    <citation type="submission" date="2020-02" db="EMBL/GenBank/DDBJ databases">
        <authorList>
            <person name="Gilchrist C.L.M."/>
            <person name="Chooi Y.-H."/>
        </authorList>
    </citation>
    <scope>NUCLEOTIDE SEQUENCE</scope>
    <source>
        <strain evidence="7">MST-FP2251</strain>
    </source>
</reference>
<dbReference type="InterPro" id="IPR007219">
    <property type="entry name" value="XnlR_reg_dom"/>
</dbReference>
<dbReference type="PANTHER" id="PTHR47338">
    <property type="entry name" value="ZN(II)2CYS6 TRANSCRIPTION FACTOR (EUROFUNG)-RELATED"/>
    <property type="match status" value="1"/>
</dbReference>
<feature type="domain" description="Xylanolytic transcriptional activator regulatory" evidence="6">
    <location>
        <begin position="160"/>
        <end position="236"/>
    </location>
</feature>
<dbReference type="GO" id="GO:0003677">
    <property type="term" value="F:DNA binding"/>
    <property type="evidence" value="ECO:0007669"/>
    <property type="project" value="InterPro"/>
</dbReference>